<evidence type="ECO:0000313" key="8">
    <source>
        <dbReference type="EMBL" id="MFD1813995.1"/>
    </source>
</evidence>
<evidence type="ECO:0000256" key="1">
    <source>
        <dbReference type="ARBA" id="ARBA00004651"/>
    </source>
</evidence>
<dbReference type="InterPro" id="IPR010432">
    <property type="entry name" value="RDD"/>
</dbReference>
<keyword evidence="5 6" id="KW-0472">Membrane</keyword>
<keyword evidence="9" id="KW-1185">Reference proteome</keyword>
<reference evidence="9" key="1">
    <citation type="journal article" date="2019" name="Int. J. Syst. Evol. Microbiol.">
        <title>The Global Catalogue of Microorganisms (GCM) 10K type strain sequencing project: providing services to taxonomists for standard genome sequencing and annotation.</title>
        <authorList>
            <consortium name="The Broad Institute Genomics Platform"/>
            <consortium name="The Broad Institute Genome Sequencing Center for Infectious Disease"/>
            <person name="Wu L."/>
            <person name="Ma J."/>
        </authorList>
    </citation>
    <scope>NUCLEOTIDE SEQUENCE [LARGE SCALE GENOMIC DNA]</scope>
    <source>
        <strain evidence="9">DT72</strain>
    </source>
</reference>
<proteinExistence type="predicted"/>
<evidence type="ECO:0000256" key="6">
    <source>
        <dbReference type="SAM" id="Phobius"/>
    </source>
</evidence>
<evidence type="ECO:0000259" key="7">
    <source>
        <dbReference type="Pfam" id="PF06271"/>
    </source>
</evidence>
<dbReference type="PANTHER" id="PTHR36115">
    <property type="entry name" value="PROLINE-RICH ANTIGEN HOMOLOG-RELATED"/>
    <property type="match status" value="1"/>
</dbReference>
<evidence type="ECO:0000256" key="5">
    <source>
        <dbReference type="ARBA" id="ARBA00023136"/>
    </source>
</evidence>
<sequence>MTAGHGLPERRPAGIVTRGVAAGIDLGVVLGILGGAYLGLLLTRLLLSPQSFSFPDPGPLWSIASWLGMSIVYLTGCWATTGRTVGSLAMGVRVTNRRHQRVRWAVALPRAIACVFFPVGLLWVVLDPNRRSLQDIVLRTEVVYDWRQDLDVVTA</sequence>
<evidence type="ECO:0000256" key="3">
    <source>
        <dbReference type="ARBA" id="ARBA00022692"/>
    </source>
</evidence>
<keyword evidence="3 6" id="KW-0812">Transmembrane</keyword>
<comment type="subcellular location">
    <subcellularLocation>
        <location evidence="1">Cell membrane</location>
        <topology evidence="1">Multi-pass membrane protein</topology>
    </subcellularLocation>
</comment>
<dbReference type="EMBL" id="JBHUFB010000013">
    <property type="protein sequence ID" value="MFD1813995.1"/>
    <property type="molecule type" value="Genomic_DNA"/>
</dbReference>
<keyword evidence="4 6" id="KW-1133">Transmembrane helix</keyword>
<dbReference type="Pfam" id="PF06271">
    <property type="entry name" value="RDD"/>
    <property type="match status" value="1"/>
</dbReference>
<name>A0ABW4P6D4_9NOCA</name>
<comment type="caution">
    <text evidence="8">The sequence shown here is derived from an EMBL/GenBank/DDBJ whole genome shotgun (WGS) entry which is preliminary data.</text>
</comment>
<feature type="transmembrane region" description="Helical" evidence="6">
    <location>
        <begin position="20"/>
        <end position="40"/>
    </location>
</feature>
<evidence type="ECO:0000256" key="2">
    <source>
        <dbReference type="ARBA" id="ARBA00022475"/>
    </source>
</evidence>
<organism evidence="8 9">
    <name type="scientific">Rhodococcus gannanensis</name>
    <dbReference type="NCBI Taxonomy" id="1960308"/>
    <lineage>
        <taxon>Bacteria</taxon>
        <taxon>Bacillati</taxon>
        <taxon>Actinomycetota</taxon>
        <taxon>Actinomycetes</taxon>
        <taxon>Mycobacteriales</taxon>
        <taxon>Nocardiaceae</taxon>
        <taxon>Rhodococcus</taxon>
    </lineage>
</organism>
<dbReference type="RefSeq" id="WP_378486500.1">
    <property type="nucleotide sequence ID" value="NZ_JBHUFB010000013.1"/>
</dbReference>
<keyword evidence="2" id="KW-1003">Cell membrane</keyword>
<feature type="domain" description="RDD" evidence="7">
    <location>
        <begin position="13"/>
        <end position="137"/>
    </location>
</feature>
<protein>
    <submittedName>
        <fullName evidence="8">RDD family protein</fullName>
    </submittedName>
</protein>
<accession>A0ABW4P6D4</accession>
<evidence type="ECO:0000256" key="4">
    <source>
        <dbReference type="ARBA" id="ARBA00022989"/>
    </source>
</evidence>
<dbReference type="InterPro" id="IPR051791">
    <property type="entry name" value="Pra-immunoreactive"/>
</dbReference>
<feature type="transmembrane region" description="Helical" evidence="6">
    <location>
        <begin position="60"/>
        <end position="81"/>
    </location>
</feature>
<evidence type="ECO:0000313" key="9">
    <source>
        <dbReference type="Proteomes" id="UP001597286"/>
    </source>
</evidence>
<dbReference type="Proteomes" id="UP001597286">
    <property type="component" value="Unassembled WGS sequence"/>
</dbReference>
<feature type="transmembrane region" description="Helical" evidence="6">
    <location>
        <begin position="102"/>
        <end position="126"/>
    </location>
</feature>
<gene>
    <name evidence="8" type="ORF">ACFSJG_17410</name>
</gene>